<feature type="transmembrane region" description="Helical" evidence="7">
    <location>
        <begin position="258"/>
        <end position="278"/>
    </location>
</feature>
<evidence type="ECO:0000313" key="8">
    <source>
        <dbReference type="EMBL" id="SVB85101.1"/>
    </source>
</evidence>
<feature type="transmembrane region" description="Helical" evidence="7">
    <location>
        <begin position="185"/>
        <end position="207"/>
    </location>
</feature>
<dbReference type="EMBL" id="UINC01060513">
    <property type="protein sequence ID" value="SVB85101.1"/>
    <property type="molecule type" value="Genomic_DNA"/>
</dbReference>
<keyword evidence="4 7" id="KW-0812">Transmembrane</keyword>
<keyword evidence="6 7" id="KW-0472">Membrane</keyword>
<proteinExistence type="predicted"/>
<evidence type="ECO:0000256" key="1">
    <source>
        <dbReference type="ARBA" id="ARBA00004651"/>
    </source>
</evidence>
<evidence type="ECO:0008006" key="9">
    <source>
        <dbReference type="Google" id="ProtNLM"/>
    </source>
</evidence>
<feature type="non-terminal residue" evidence="8">
    <location>
        <position position="471"/>
    </location>
</feature>
<feature type="transmembrane region" description="Helical" evidence="7">
    <location>
        <begin position="143"/>
        <end position="164"/>
    </location>
</feature>
<dbReference type="Pfam" id="PF02028">
    <property type="entry name" value="BCCT"/>
    <property type="match status" value="1"/>
</dbReference>
<feature type="transmembrane region" description="Helical" evidence="7">
    <location>
        <begin position="404"/>
        <end position="427"/>
    </location>
</feature>
<evidence type="ECO:0000256" key="6">
    <source>
        <dbReference type="ARBA" id="ARBA00023136"/>
    </source>
</evidence>
<dbReference type="NCBIfam" id="TIGR00842">
    <property type="entry name" value="bcct"/>
    <property type="match status" value="1"/>
</dbReference>
<dbReference type="PANTHER" id="PTHR30047:SF7">
    <property type="entry name" value="HIGH-AFFINITY CHOLINE TRANSPORT PROTEIN"/>
    <property type="match status" value="1"/>
</dbReference>
<feature type="transmembrane region" description="Helical" evidence="7">
    <location>
        <begin position="12"/>
        <end position="29"/>
    </location>
</feature>
<comment type="subcellular location">
    <subcellularLocation>
        <location evidence="1">Cell membrane</location>
        <topology evidence="1">Multi-pass membrane protein</topology>
    </subcellularLocation>
</comment>
<reference evidence="8" key="1">
    <citation type="submission" date="2018-05" db="EMBL/GenBank/DDBJ databases">
        <authorList>
            <person name="Lanie J.A."/>
            <person name="Ng W.-L."/>
            <person name="Kazmierczak K.M."/>
            <person name="Andrzejewski T.M."/>
            <person name="Davidsen T.M."/>
            <person name="Wayne K.J."/>
            <person name="Tettelin H."/>
            <person name="Glass J.I."/>
            <person name="Rusch D."/>
            <person name="Podicherti R."/>
            <person name="Tsui H.-C.T."/>
            <person name="Winkler M.E."/>
        </authorList>
    </citation>
    <scope>NUCLEOTIDE SEQUENCE</scope>
</reference>
<feature type="transmembrane region" description="Helical" evidence="7">
    <location>
        <begin position="342"/>
        <end position="366"/>
    </location>
</feature>
<name>A0A382HF42_9ZZZZ</name>
<feature type="transmembrane region" description="Helical" evidence="7">
    <location>
        <begin position="49"/>
        <end position="67"/>
    </location>
</feature>
<feature type="transmembrane region" description="Helical" evidence="7">
    <location>
        <begin position="447"/>
        <end position="468"/>
    </location>
</feature>
<feature type="non-terminal residue" evidence="8">
    <location>
        <position position="1"/>
    </location>
</feature>
<feature type="transmembrane region" description="Helical" evidence="7">
    <location>
        <begin position="227"/>
        <end position="246"/>
    </location>
</feature>
<keyword evidence="3" id="KW-1003">Cell membrane</keyword>
<feature type="transmembrane region" description="Helical" evidence="7">
    <location>
        <begin position="87"/>
        <end position="108"/>
    </location>
</feature>
<evidence type="ECO:0000256" key="5">
    <source>
        <dbReference type="ARBA" id="ARBA00022989"/>
    </source>
</evidence>
<feature type="transmembrane region" description="Helical" evidence="7">
    <location>
        <begin position="372"/>
        <end position="392"/>
    </location>
</feature>
<accession>A0A382HF42</accession>
<keyword evidence="2" id="KW-0813">Transport</keyword>
<dbReference type="AlphaFoldDB" id="A0A382HF42"/>
<organism evidence="8">
    <name type="scientific">marine metagenome</name>
    <dbReference type="NCBI Taxonomy" id="408172"/>
    <lineage>
        <taxon>unclassified sequences</taxon>
        <taxon>metagenomes</taxon>
        <taxon>ecological metagenomes</taxon>
    </lineage>
</organism>
<dbReference type="InterPro" id="IPR000060">
    <property type="entry name" value="BCCT_transptr"/>
</dbReference>
<evidence type="ECO:0000256" key="3">
    <source>
        <dbReference type="ARBA" id="ARBA00022475"/>
    </source>
</evidence>
<gene>
    <name evidence="8" type="ORF">METZ01_LOCUS237955</name>
</gene>
<dbReference type="PANTHER" id="PTHR30047">
    <property type="entry name" value="HIGH-AFFINITY CHOLINE TRANSPORT PROTEIN-RELATED"/>
    <property type="match status" value="1"/>
</dbReference>
<evidence type="ECO:0000256" key="2">
    <source>
        <dbReference type="ARBA" id="ARBA00022448"/>
    </source>
</evidence>
<feature type="transmembrane region" description="Helical" evidence="7">
    <location>
        <begin position="313"/>
        <end position="335"/>
    </location>
</feature>
<keyword evidence="5 7" id="KW-1133">Transmembrane helix</keyword>
<dbReference type="GO" id="GO:0005886">
    <property type="term" value="C:plasma membrane"/>
    <property type="evidence" value="ECO:0007669"/>
    <property type="project" value="UniProtKB-SubCell"/>
</dbReference>
<protein>
    <recommendedName>
        <fullName evidence="9">Glycine betaine transporter OpuD</fullName>
    </recommendedName>
</protein>
<sequence>IMFKSIDYKRFFISLFLISTFIGVTLVNLDTASNLFNSTQSFIANNFGWLIILCANSFLIFCIWIAISRFGEIRLGGTDAKPEFNFINWIAMLFSAGLGIGVIFYSVAEPVSHLSSSALFEEGVSFNERATLSMNLTFLHWGFHAWAIYGVVGLCFAYFAFNLGRPFRVSSFFLDTGLESAWSRVIVDVFAILATVFGIATSLGLGATQISTGLQYLDIANSSLLGTFWIIIFITILGLISVVLGLNAGIKRLSQLNMILCGCFLITIFLFGPTGYILDGFVENVGSYIQNFISLSTNVNAYSDSDWQNAWTLFYYCWWFAWSPFVGLFIARISYGRTIKEFILGVVLFPSLLVFIWLSVFGNAAIYQEFTAAGSLANAINENISVSLFIFLEQYPGSTLLMGLSLINILTFFVTSSDSGALVTAMMTSSNQVNSKHSDPAIITRAVWALTLGIIAIILLMGGGLSALQTS</sequence>
<dbReference type="GO" id="GO:0022857">
    <property type="term" value="F:transmembrane transporter activity"/>
    <property type="evidence" value="ECO:0007669"/>
    <property type="project" value="InterPro"/>
</dbReference>
<evidence type="ECO:0000256" key="4">
    <source>
        <dbReference type="ARBA" id="ARBA00022692"/>
    </source>
</evidence>
<evidence type="ECO:0000256" key="7">
    <source>
        <dbReference type="SAM" id="Phobius"/>
    </source>
</evidence>